<gene>
    <name evidence="1" type="ORF">OG2516_07687</name>
</gene>
<name>Q2CIB7_OCEGH</name>
<dbReference type="STRING" id="314256.OG2516_07687"/>
<organism evidence="1 2">
    <name type="scientific">Oceanicola granulosus (strain ATCC BAA-861 / DSM 15982 / KCTC 12143 / HTCC2516)</name>
    <dbReference type="NCBI Taxonomy" id="314256"/>
    <lineage>
        <taxon>Bacteria</taxon>
        <taxon>Pseudomonadati</taxon>
        <taxon>Pseudomonadota</taxon>
        <taxon>Alphaproteobacteria</taxon>
        <taxon>Rhodobacterales</taxon>
        <taxon>Roseobacteraceae</taxon>
        <taxon>Oceanicola</taxon>
    </lineage>
</organism>
<dbReference type="AlphaFoldDB" id="Q2CIB7"/>
<evidence type="ECO:0000313" key="2">
    <source>
        <dbReference type="Proteomes" id="UP000003635"/>
    </source>
</evidence>
<sequence length="205" mass="21909">MTPDDIARHFTRPDGSYRFARWGRPIVPVVFGVADESLPVIKGAIEAVVACAGHEMSEVDPETGANLMLFFVRDWAELAEVPEMADLVGEVAPLVARLEGRGATQFRTFRFDGTGAIRACFAFLRMSEEMAAQPAATLALGQAAQAMLLWSDAAFAEASPLALADGVAVLRPDIAAILAAAYDPVLPPAADDASHALRLFARMPR</sequence>
<keyword evidence="2" id="KW-1185">Reference proteome</keyword>
<dbReference type="HOGENOM" id="CLU_1244365_0_0_5"/>
<evidence type="ECO:0000313" key="1">
    <source>
        <dbReference type="EMBL" id="EAR52341.1"/>
    </source>
</evidence>
<comment type="caution">
    <text evidence="1">The sequence shown here is derived from an EMBL/GenBank/DDBJ whole genome shotgun (WGS) entry which is preliminary data.</text>
</comment>
<dbReference type="RefSeq" id="WP_007255062.1">
    <property type="nucleotide sequence ID" value="NZ_CH724107.1"/>
</dbReference>
<dbReference type="eggNOG" id="ENOG502Z9D8">
    <property type="taxonomic scope" value="Bacteria"/>
</dbReference>
<protein>
    <submittedName>
        <fullName evidence="1">Uncharacterized protein</fullName>
    </submittedName>
</protein>
<dbReference type="EMBL" id="AAOT01000004">
    <property type="protein sequence ID" value="EAR52341.1"/>
    <property type="molecule type" value="Genomic_DNA"/>
</dbReference>
<accession>Q2CIB7</accession>
<dbReference type="OrthoDB" id="7827308at2"/>
<dbReference type="Proteomes" id="UP000003635">
    <property type="component" value="Unassembled WGS sequence"/>
</dbReference>
<proteinExistence type="predicted"/>
<reference evidence="1 2" key="1">
    <citation type="journal article" date="2010" name="J. Bacteriol.">
        <title>Genome sequences of Oceanicola granulosus HTCC2516(T) and Oceanicola batsensis HTCC2597(TDelta).</title>
        <authorList>
            <person name="Thrash J.C."/>
            <person name="Cho J.C."/>
            <person name="Vergin K.L."/>
            <person name="Giovannoni S.J."/>
        </authorList>
    </citation>
    <scope>NUCLEOTIDE SEQUENCE [LARGE SCALE GENOMIC DNA]</scope>
    <source>
        <strain evidence="2">ATCC BAA-861 / DSM 15982 / KCTC 12143 / HTCC2516</strain>
    </source>
</reference>